<evidence type="ECO:0000313" key="4">
    <source>
        <dbReference type="EMBL" id="EPS34373.1"/>
    </source>
</evidence>
<dbReference type="EMBL" id="KB644415">
    <property type="protein sequence ID" value="EPS34373.1"/>
    <property type="molecule type" value="Genomic_DNA"/>
</dbReference>
<dbReference type="STRING" id="933388.S8B671"/>
<sequence>MAGGNGDKGQRYITSLDQARAQGRWDEVPELVRKITKHAPSRTCAIQTATAESQIVAYLQQQSSAERVPTPGLTELIPALLTTIEKHDGTAEEILQAQVCLGWIHWISSEPALAVGQLPQDFAKCLDEMAGAGQSPSPWTEICLVRGCYIKGTAQVAVTGMDETLETFASLTTWLSNGKLSTSNPQFQSWAETLLSKGAIMASDETRANSPDSDPRQVEIALRLFRLWAALPAVKQGLTSSKPSHLDAPAPHPRSVVWKAYYGLLTTVLQDGLPYTAPHEGTERLQLASELRRIEFICENSVIRDAKFPTASSDNSEIEAWVEKVIGNWEILCGPHWQDHDLGEGGQVGVGRHVLDILYRAASKTYHSHLILRRLFHVHSALADFELALQALESYIEIVTGAMERAEKGAEYGELENPETFLQTLCEGVVMLSSLGSFDEAEKAKNLTELIRSHLEKHGSGITQEPSDGTLLLTDGSRLSRTSTIAPAVLASAYRAVGIGLANWASFTPQNETRDEIRSEAVDYLMKSASPSLGKSMNYATLYTLSLVLAENRDLDTAIEYVKSALTSHGCSETTEDFSRERDLVPMWHLLALLLSAKNEFEIAERSCQAAFDQFPLDTFGKSHWDRVSDKRTSRPDSNSNDRGGILGRPLVGRLQGREKERILQLRVTQLSFVEVMEGPEAAVNQSGQLLQLFATLFGDLNLDSEDTKPKADQLVPPKSSAGTTRSFRGSIFSRHRGSHVTDRRVDPLAVSGSAVPPVPPIPNGIAGAGDAPVIQVTQDERDGRRSPSILGRSDSHKVKKRASSLLRHERPRTEEPPLPSGPSPADAGNFAVLTPHSPEKASHAAGNGQPLHSDVRGMQDRQERARAAHDGNQPFNDVRLPRSHRFDSPTLATMKFSLAQSQKHALGLLAQIWLVIAGMYRRAALFDDAREACQEAFKQASRVEILTASIESSAKSLSRRGWDYAKSSDELVADVLTEQGLLSQSQSNPHRAMKVFEEALLRCPDHPTATIALANLLLDVWDQKLPLEPSNADVDLTLSRLSLLSNLPKPKIANAISIDELMKSESESQPTRETSSSPHNVDPKHLHRLAARDRAYGLLSSLTKLGSSWDNSDAWFALSRAYEAGQQTDKLKDVLWWCIELEDRRPIRHWSNISSGLYVL</sequence>
<comment type="similarity">
    <text evidence="2">Belongs to the YPP1 family.</text>
</comment>
<gene>
    <name evidence="4" type="ORF">PDE_09337</name>
</gene>
<evidence type="ECO:0000313" key="5">
    <source>
        <dbReference type="Proteomes" id="UP000019376"/>
    </source>
</evidence>
<dbReference type="SUPFAM" id="SSF48452">
    <property type="entry name" value="TPR-like"/>
    <property type="match status" value="1"/>
</dbReference>
<accession>S8B671</accession>
<dbReference type="AlphaFoldDB" id="S8B671"/>
<feature type="region of interest" description="Disordered" evidence="3">
    <location>
        <begin position="707"/>
        <end position="883"/>
    </location>
</feature>
<reference evidence="4 5" key="1">
    <citation type="journal article" date="2013" name="PLoS ONE">
        <title>Genomic and secretomic analyses reveal unique features of the lignocellulolytic enzyme system of Penicillium decumbens.</title>
        <authorList>
            <person name="Liu G."/>
            <person name="Zhang L."/>
            <person name="Wei X."/>
            <person name="Zou G."/>
            <person name="Qin Y."/>
            <person name="Ma L."/>
            <person name="Li J."/>
            <person name="Zheng H."/>
            <person name="Wang S."/>
            <person name="Wang C."/>
            <person name="Xun L."/>
            <person name="Zhao G.-P."/>
            <person name="Zhou Z."/>
            <person name="Qu Y."/>
        </authorList>
    </citation>
    <scope>NUCLEOTIDE SEQUENCE [LARGE SCALE GENOMIC DNA]</scope>
    <source>
        <strain evidence="5">114-2 / CGMCC 5302</strain>
    </source>
</reference>
<dbReference type="InterPro" id="IPR011990">
    <property type="entry name" value="TPR-like_helical_dom_sf"/>
</dbReference>
<dbReference type="InterPro" id="IPR019734">
    <property type="entry name" value="TPR_rpt"/>
</dbReference>
<dbReference type="PANTHER" id="PTHR23083">
    <property type="entry name" value="TETRATRICOPEPTIDE REPEAT PROTEIN, TPR"/>
    <property type="match status" value="1"/>
</dbReference>
<evidence type="ECO:0000256" key="1">
    <source>
        <dbReference type="ARBA" id="ARBA00002550"/>
    </source>
</evidence>
<evidence type="ECO:0008006" key="6">
    <source>
        <dbReference type="Google" id="ProtNLM"/>
    </source>
</evidence>
<evidence type="ECO:0000256" key="2">
    <source>
        <dbReference type="ARBA" id="ARBA00038251"/>
    </source>
</evidence>
<feature type="compositionally biased region" description="Basic and acidic residues" evidence="3">
    <location>
        <begin position="807"/>
        <end position="816"/>
    </location>
</feature>
<feature type="compositionally biased region" description="Low complexity" evidence="3">
    <location>
        <begin position="764"/>
        <end position="773"/>
    </location>
</feature>
<protein>
    <recommendedName>
        <fullName evidence="6">Filamentation protein</fullName>
    </recommendedName>
</protein>
<feature type="region of interest" description="Disordered" evidence="3">
    <location>
        <begin position="626"/>
        <end position="651"/>
    </location>
</feature>
<proteinExistence type="inferred from homology"/>
<dbReference type="OrthoDB" id="29013at2759"/>
<organism evidence="4 5">
    <name type="scientific">Penicillium oxalicum (strain 114-2 / CGMCC 5302)</name>
    <name type="common">Penicillium decumbens</name>
    <dbReference type="NCBI Taxonomy" id="933388"/>
    <lineage>
        <taxon>Eukaryota</taxon>
        <taxon>Fungi</taxon>
        <taxon>Dikarya</taxon>
        <taxon>Ascomycota</taxon>
        <taxon>Pezizomycotina</taxon>
        <taxon>Eurotiomycetes</taxon>
        <taxon>Eurotiomycetidae</taxon>
        <taxon>Eurotiales</taxon>
        <taxon>Aspergillaceae</taxon>
        <taxon>Penicillium</taxon>
    </lineage>
</organism>
<dbReference type="Proteomes" id="UP000019376">
    <property type="component" value="Unassembled WGS sequence"/>
</dbReference>
<dbReference type="HOGENOM" id="CLU_003276_0_0_1"/>
<dbReference type="SMART" id="SM00028">
    <property type="entry name" value="TPR"/>
    <property type="match status" value="3"/>
</dbReference>
<feature type="compositionally biased region" description="Basic and acidic residues" evidence="3">
    <location>
        <begin position="854"/>
        <end position="870"/>
    </location>
</feature>
<feature type="compositionally biased region" description="Basic and acidic residues" evidence="3">
    <location>
        <begin position="626"/>
        <end position="635"/>
    </location>
</feature>
<dbReference type="PhylomeDB" id="S8B671"/>
<evidence type="ECO:0000256" key="3">
    <source>
        <dbReference type="SAM" id="MobiDB-lite"/>
    </source>
</evidence>
<name>S8B671_PENO1</name>
<feature type="region of interest" description="Disordered" evidence="3">
    <location>
        <begin position="1064"/>
        <end position="1085"/>
    </location>
</feature>
<dbReference type="Gene3D" id="1.25.40.10">
    <property type="entry name" value="Tetratricopeptide repeat domain"/>
    <property type="match status" value="2"/>
</dbReference>
<dbReference type="InterPro" id="IPR051722">
    <property type="entry name" value="Endocytosis_PI4K-reg_protein"/>
</dbReference>
<comment type="function">
    <text evidence="1">Involved in endocytosis.</text>
</comment>
<keyword evidence="5" id="KW-1185">Reference proteome</keyword>
<feature type="compositionally biased region" description="Polar residues" evidence="3">
    <location>
        <begin position="1068"/>
        <end position="1080"/>
    </location>
</feature>
<dbReference type="eggNOG" id="KOG4162">
    <property type="taxonomic scope" value="Eukaryota"/>
</dbReference>
<dbReference type="PANTHER" id="PTHR23083:SF464">
    <property type="entry name" value="TETRATRICOPEPTIDE REPEAT DOMAIN 7, ISOFORM A"/>
    <property type="match status" value="1"/>
</dbReference>